<dbReference type="EMBL" id="PHFL01000007">
    <property type="protein sequence ID" value="RFM25236.1"/>
    <property type="molecule type" value="Genomic_DNA"/>
</dbReference>
<protein>
    <submittedName>
        <fullName evidence="1">Uncharacterized protein</fullName>
    </submittedName>
</protein>
<evidence type="ECO:0000313" key="2">
    <source>
        <dbReference type="Proteomes" id="UP000266389"/>
    </source>
</evidence>
<accession>A0A395M3C0</accession>
<dbReference type="Proteomes" id="UP000266389">
    <property type="component" value="Unassembled WGS sequence"/>
</dbReference>
<dbReference type="AlphaFoldDB" id="A0A395M3C0"/>
<sequence length="131" mass="14407">MSFKAGDILSFTAHDATFGMAKVLRIDTLEDLPTPEPVLHLLIYSVRNIFPPNLAHLAEAKPFIAHLPLFESAVVKSGCVHIGYQEVRADELDAYRVWQDAFFSGEAGIFNLPISEAIGIILEALGKKSKL</sequence>
<reference evidence="1 2" key="1">
    <citation type="journal article" date="2011" name="ISME J.">
        <title>Community ecology of hot spring cyanobacterial mats: predominant populations and their functional potential.</title>
        <authorList>
            <person name="Klatt C.G."/>
            <person name="Wood J.M."/>
            <person name="Rusch D.B."/>
            <person name="Bateson M.M."/>
            <person name="Hamamura N."/>
            <person name="Heidelberg J.F."/>
            <person name="Grossman A.R."/>
            <person name="Bhaya D."/>
            <person name="Cohan F.M."/>
            <person name="Kuhl M."/>
            <person name="Bryant D.A."/>
            <person name="Ward D.M."/>
        </authorList>
    </citation>
    <scope>NUCLEOTIDE SEQUENCE [LARGE SCALE GENOMIC DNA]</scope>
    <source>
        <strain evidence="1">OS</strain>
    </source>
</reference>
<proteinExistence type="predicted"/>
<name>A0A395M3C0_9BACT</name>
<comment type="caution">
    <text evidence="1">The sequence shown here is derived from an EMBL/GenBank/DDBJ whole genome shotgun (WGS) entry which is preliminary data.</text>
</comment>
<gene>
    <name evidence="1" type="ORF">D0433_01020</name>
</gene>
<evidence type="ECO:0000313" key="1">
    <source>
        <dbReference type="EMBL" id="RFM25236.1"/>
    </source>
</evidence>
<organism evidence="1 2">
    <name type="scientific">Candidatus Thermochlorobacter aerophilus</name>
    <dbReference type="NCBI Taxonomy" id="1868324"/>
    <lineage>
        <taxon>Bacteria</taxon>
        <taxon>Pseudomonadati</taxon>
        <taxon>Chlorobiota</taxon>
        <taxon>Chlorobiia</taxon>
        <taxon>Chlorobiales</taxon>
        <taxon>Candidatus Thermochlorobacteriaceae</taxon>
        <taxon>Candidatus Thermochlorobacter</taxon>
    </lineage>
</organism>